<dbReference type="InterPro" id="IPR005625">
    <property type="entry name" value="PepSY-ass_TM"/>
</dbReference>
<dbReference type="AlphaFoldDB" id="A0A844ZU12"/>
<keyword evidence="1" id="KW-0472">Membrane</keyword>
<evidence type="ECO:0000313" key="2">
    <source>
        <dbReference type="EMBL" id="MXO90610.1"/>
    </source>
</evidence>
<gene>
    <name evidence="2" type="ORF">GRI41_07240</name>
</gene>
<dbReference type="RefSeq" id="WP_160604044.1">
    <property type="nucleotide sequence ID" value="NZ_WTYX01000001.1"/>
</dbReference>
<evidence type="ECO:0000313" key="3">
    <source>
        <dbReference type="Proteomes" id="UP000442714"/>
    </source>
</evidence>
<feature type="transmembrane region" description="Helical" evidence="1">
    <location>
        <begin position="12"/>
        <end position="36"/>
    </location>
</feature>
<keyword evidence="1" id="KW-0812">Transmembrane</keyword>
<sequence length="235" mass="26406">MAKTRWMARFAIWHIWLGWLVAVPLLMWTISGLIMVSRPIEEVRGNHLREAVEETALPADTNITVTLPEADGKPVKSVTTAMQANATITTITYMDGSVERFGADGAQLPKTGEVAARAIVAERIVGGDRVVSSTFYPKDQVPFDFRRPMDVWQVTLEDGTNIYVSHDTGEIAAVRTRFWRVFDFVWGLHIMDLETREDTHHPILVIFTALAVIGVILGTILMFRRRKARVKTDAS</sequence>
<dbReference type="PANTHER" id="PTHR34219">
    <property type="entry name" value="IRON-REGULATED INNER MEMBRANE PROTEIN-RELATED"/>
    <property type="match status" value="1"/>
</dbReference>
<proteinExistence type="predicted"/>
<dbReference type="Pfam" id="PF03929">
    <property type="entry name" value="PepSY_TM"/>
    <property type="match status" value="1"/>
</dbReference>
<dbReference type="EMBL" id="WTYX01000001">
    <property type="protein sequence ID" value="MXO90610.1"/>
    <property type="molecule type" value="Genomic_DNA"/>
</dbReference>
<dbReference type="PANTHER" id="PTHR34219:SF6">
    <property type="entry name" value="BLR3280 PROTEIN"/>
    <property type="match status" value="1"/>
</dbReference>
<accession>A0A844ZU12</accession>
<organism evidence="2 3">
    <name type="scientific">Pontixanthobacter aquaemixtae</name>
    <dbReference type="NCBI Taxonomy" id="1958940"/>
    <lineage>
        <taxon>Bacteria</taxon>
        <taxon>Pseudomonadati</taxon>
        <taxon>Pseudomonadota</taxon>
        <taxon>Alphaproteobacteria</taxon>
        <taxon>Sphingomonadales</taxon>
        <taxon>Erythrobacteraceae</taxon>
        <taxon>Pontixanthobacter</taxon>
    </lineage>
</organism>
<protein>
    <recommendedName>
        <fullName evidence="4">PepSY domain-containing protein</fullName>
    </recommendedName>
</protein>
<evidence type="ECO:0008006" key="4">
    <source>
        <dbReference type="Google" id="ProtNLM"/>
    </source>
</evidence>
<comment type="caution">
    <text evidence="2">The sequence shown here is derived from an EMBL/GenBank/DDBJ whole genome shotgun (WGS) entry which is preliminary data.</text>
</comment>
<reference evidence="2 3" key="1">
    <citation type="submission" date="2019-12" db="EMBL/GenBank/DDBJ databases">
        <title>Genomic-based taxomic classification of the family Erythrobacteraceae.</title>
        <authorList>
            <person name="Xu L."/>
        </authorList>
    </citation>
    <scope>NUCLEOTIDE SEQUENCE [LARGE SCALE GENOMIC DNA]</scope>
    <source>
        <strain evidence="2 3">KCTC 52763</strain>
    </source>
</reference>
<feature type="transmembrane region" description="Helical" evidence="1">
    <location>
        <begin position="203"/>
        <end position="223"/>
    </location>
</feature>
<dbReference type="Proteomes" id="UP000442714">
    <property type="component" value="Unassembled WGS sequence"/>
</dbReference>
<keyword evidence="1" id="KW-1133">Transmembrane helix</keyword>
<dbReference type="OrthoDB" id="9806195at2"/>
<keyword evidence="3" id="KW-1185">Reference proteome</keyword>
<name>A0A844ZU12_9SPHN</name>
<evidence type="ECO:0000256" key="1">
    <source>
        <dbReference type="SAM" id="Phobius"/>
    </source>
</evidence>